<feature type="compositionally biased region" description="Polar residues" evidence="1">
    <location>
        <begin position="1"/>
        <end position="30"/>
    </location>
</feature>
<dbReference type="Pfam" id="PF21119">
    <property type="entry name" value="RYDR_Jsol"/>
    <property type="match status" value="1"/>
</dbReference>
<dbReference type="PANTHER" id="PTHR46399:SF8">
    <property type="entry name" value="B30.2_SPRY DOMAIN-CONTAINING PROTEIN"/>
    <property type="match status" value="1"/>
</dbReference>
<evidence type="ECO:0000259" key="3">
    <source>
        <dbReference type="Pfam" id="PF21119"/>
    </source>
</evidence>
<feature type="region of interest" description="Disordered" evidence="1">
    <location>
        <begin position="588"/>
        <end position="623"/>
    </location>
</feature>
<dbReference type="EMBL" id="JBJKFK010000038">
    <property type="protein sequence ID" value="KAL3320658.1"/>
    <property type="molecule type" value="Genomic_DNA"/>
</dbReference>
<gene>
    <name evidence="4" type="primary">RYR3_2</name>
    <name evidence="4" type="ORF">Ciccas_000662</name>
</gene>
<dbReference type="InterPro" id="IPR015925">
    <property type="entry name" value="Ryanodine_IP3_receptor"/>
</dbReference>
<evidence type="ECO:0000259" key="2">
    <source>
        <dbReference type="Pfam" id="PF00622"/>
    </source>
</evidence>
<protein>
    <submittedName>
        <fullName evidence="4">Ryanodine receptor 3</fullName>
    </submittedName>
</protein>
<keyword evidence="5" id="KW-1185">Reference proteome</keyword>
<dbReference type="InterPro" id="IPR003877">
    <property type="entry name" value="SPRY_dom"/>
</dbReference>
<dbReference type="InterPro" id="IPR048581">
    <property type="entry name" value="RYDR_Jsol"/>
</dbReference>
<dbReference type="Proteomes" id="UP001626550">
    <property type="component" value="Unassembled WGS sequence"/>
</dbReference>
<feature type="compositionally biased region" description="Basic and acidic residues" evidence="1">
    <location>
        <begin position="779"/>
        <end position="790"/>
    </location>
</feature>
<accession>A0ABD2QMB9</accession>
<comment type="caution">
    <text evidence="4">The sequence shown here is derived from an EMBL/GenBank/DDBJ whole genome shotgun (WGS) entry which is preliminary data.</text>
</comment>
<evidence type="ECO:0000256" key="1">
    <source>
        <dbReference type="SAM" id="MobiDB-lite"/>
    </source>
</evidence>
<feature type="region of interest" description="Disordered" evidence="1">
    <location>
        <begin position="1"/>
        <end position="42"/>
    </location>
</feature>
<feature type="compositionally biased region" description="Polar residues" evidence="1">
    <location>
        <begin position="764"/>
        <end position="776"/>
    </location>
</feature>
<dbReference type="InterPro" id="IPR043136">
    <property type="entry name" value="B30.2/SPRY_sf"/>
</dbReference>
<sequence length="790" mass="87495">MSSFKLSKPTVNQSNNPVPQTAPDPTTHPSNPAAAAQMAGQGQAGTSNNAACAIETIDVRQAAVCLLEDDLSLKSAVAERTSFMVNVGEILNRMASPEDMGKRMSQGLTICCWIDTATGTLGFEMNNRETGIRYQVEAGAQLFPAVFIRPTARETVQFEFGRRNRFSLPITSGMLRPPRQILSSLPKRLKIQVLEKVHWARLSPIQPKAHSMKMSDARGWSVLLEDPVSQIMLKMPEAERSVILSELDEEPALLKFHANTLTLYKAICCHGNHNIRSGMVDLLITMHLASHVKLAKVTSKEFIVPLSKSEVETPNPTGRSMDKAFEMEPDHIPAISNFCSIRPILKLDPHLLIPGADGTGNIAAPEFGPNDSEEHQLAVSKELAGANGLIKLEKCPPFPLEDLKITVIKMLVQSVNSGGLCRDPVGGSFEHMLLPTLKILNDLLVMGVMNDQDLEIIMMILDPKVFQMHRNMWNHLARVEGSLFELPLPESVKAEVCTLFHNLCDFQLRYRVEKVISFANTYVNDVQNDQESRYVAIKQAILPSSLAAKLTREFRCPPDEQMRILLRMPGYGGPTLLWPSMEIADSATDADAEAGGEVAESAEANKASEEQDEEEEVNENPCADEVKDILRAFHRRLTDHFKVVRPDDYNPDDDPYSRYSDPEYAFSLVYGKDSGYVSAGTASVSQELMQWQQQNQDSSKTLGQETLTEEAINEILKRIDELASLPKLPEHIGNFEEGSGGPPRILKAAWNLVKGAQKDPIKGKNSSKNTDTNVSNLEEMAKTRELTNSE</sequence>
<keyword evidence="4" id="KW-0675">Receptor</keyword>
<dbReference type="AlphaFoldDB" id="A0ABD2QMB9"/>
<name>A0ABD2QMB9_9PLAT</name>
<proteinExistence type="predicted"/>
<evidence type="ECO:0000313" key="5">
    <source>
        <dbReference type="Proteomes" id="UP001626550"/>
    </source>
</evidence>
<dbReference type="Gene3D" id="2.60.120.920">
    <property type="match status" value="1"/>
</dbReference>
<dbReference type="PANTHER" id="PTHR46399">
    <property type="entry name" value="B30.2/SPRY DOMAIN-CONTAINING PROTEIN"/>
    <property type="match status" value="1"/>
</dbReference>
<evidence type="ECO:0000313" key="4">
    <source>
        <dbReference type="EMBL" id="KAL3320658.1"/>
    </source>
</evidence>
<feature type="region of interest" description="Disordered" evidence="1">
    <location>
        <begin position="757"/>
        <end position="790"/>
    </location>
</feature>
<feature type="compositionally biased region" description="Low complexity" evidence="1">
    <location>
        <begin position="595"/>
        <end position="605"/>
    </location>
</feature>
<organism evidence="4 5">
    <name type="scientific">Cichlidogyrus casuarinus</name>
    <dbReference type="NCBI Taxonomy" id="1844966"/>
    <lineage>
        <taxon>Eukaryota</taxon>
        <taxon>Metazoa</taxon>
        <taxon>Spiralia</taxon>
        <taxon>Lophotrochozoa</taxon>
        <taxon>Platyhelminthes</taxon>
        <taxon>Monogenea</taxon>
        <taxon>Monopisthocotylea</taxon>
        <taxon>Dactylogyridea</taxon>
        <taxon>Ancyrocephalidae</taxon>
        <taxon>Cichlidogyrus</taxon>
    </lineage>
</organism>
<dbReference type="Pfam" id="PF00622">
    <property type="entry name" value="SPRY"/>
    <property type="match status" value="1"/>
</dbReference>
<feature type="domain" description="Ryanodine receptor junctional solenoid" evidence="3">
    <location>
        <begin position="275"/>
        <end position="620"/>
    </location>
</feature>
<feature type="domain" description="SPRY" evidence="2">
    <location>
        <begin position="96"/>
        <end position="162"/>
    </location>
</feature>
<reference evidence="4 5" key="1">
    <citation type="submission" date="2024-11" db="EMBL/GenBank/DDBJ databases">
        <title>Adaptive evolution of stress response genes in parasites aligns with host niche diversity.</title>
        <authorList>
            <person name="Hahn C."/>
            <person name="Resl P."/>
        </authorList>
    </citation>
    <scope>NUCLEOTIDE SEQUENCE [LARGE SCALE GENOMIC DNA]</scope>
    <source>
        <strain evidence="4">EGGRZ-B1_66</strain>
        <tissue evidence="4">Body</tissue>
    </source>
</reference>
<feature type="compositionally biased region" description="Low complexity" evidence="1">
    <location>
        <begin position="33"/>
        <end position="42"/>
    </location>
</feature>